<keyword evidence="2" id="KW-1185">Reference proteome</keyword>
<sequence>MPPVRAGDTLLEVDAHIRACLNWDYGHRDTRLWQLYERSKVAQWNVSTDIDWTPEVRLGSVLNPRDGLVPPVAPPGSPVPPELWNAFLWEFQVWMVSQFLHGEQGALLTTARLVETVPDIEAKTYAAAQVADEARHVEAYARYIDEKIGASYPVNAGLERLLRDLLGESRWDVLYLGVQVVIEGLALVATRVASTSFGDPVIQAITRLVARDEARHISFGVVALDGLYRDMTSAELADRDAFLQEAVHVMAQRFLLGEVWERLGADAAAGRRFVRGDPRMTAFRRLLFFKVVQVLRQIGMLTPGLRDLMLAESLAAPEAFAR</sequence>
<dbReference type="Gene3D" id="1.10.620.20">
    <property type="entry name" value="Ribonucleotide Reductase, subunit A"/>
    <property type="match status" value="1"/>
</dbReference>
<evidence type="ECO:0000313" key="2">
    <source>
        <dbReference type="Proteomes" id="UP001597063"/>
    </source>
</evidence>
<dbReference type="InterPro" id="IPR025859">
    <property type="entry name" value="AurF/CmlI"/>
</dbReference>
<dbReference type="RefSeq" id="WP_131761449.1">
    <property type="nucleotide sequence ID" value="NZ_CAACUY010000167.1"/>
</dbReference>
<organism evidence="1 2">
    <name type="scientific">Actinomadura fibrosa</name>
    <dbReference type="NCBI Taxonomy" id="111802"/>
    <lineage>
        <taxon>Bacteria</taxon>
        <taxon>Bacillati</taxon>
        <taxon>Actinomycetota</taxon>
        <taxon>Actinomycetes</taxon>
        <taxon>Streptosporangiales</taxon>
        <taxon>Thermomonosporaceae</taxon>
        <taxon>Actinomadura</taxon>
    </lineage>
</organism>
<proteinExistence type="predicted"/>
<evidence type="ECO:0000313" key="1">
    <source>
        <dbReference type="EMBL" id="MFD0690739.1"/>
    </source>
</evidence>
<protein>
    <submittedName>
        <fullName evidence="1">Ferritin-like domain-containing protein</fullName>
    </submittedName>
</protein>
<dbReference type="SUPFAM" id="SSF47240">
    <property type="entry name" value="Ferritin-like"/>
    <property type="match status" value="1"/>
</dbReference>
<gene>
    <name evidence="1" type="ORF">ACFQZM_40050</name>
</gene>
<dbReference type="Pfam" id="PF11583">
    <property type="entry name" value="AurF"/>
    <property type="match status" value="1"/>
</dbReference>
<dbReference type="EMBL" id="JBHTGP010000018">
    <property type="protein sequence ID" value="MFD0690739.1"/>
    <property type="molecule type" value="Genomic_DNA"/>
</dbReference>
<dbReference type="Proteomes" id="UP001597063">
    <property type="component" value="Unassembled WGS sequence"/>
</dbReference>
<name>A0ABW2XZ47_9ACTN</name>
<dbReference type="CDD" id="cd00657">
    <property type="entry name" value="Ferritin_like"/>
    <property type="match status" value="1"/>
</dbReference>
<comment type="caution">
    <text evidence="1">The sequence shown here is derived from an EMBL/GenBank/DDBJ whole genome shotgun (WGS) entry which is preliminary data.</text>
</comment>
<reference evidence="2" key="1">
    <citation type="journal article" date="2019" name="Int. J. Syst. Evol. Microbiol.">
        <title>The Global Catalogue of Microorganisms (GCM) 10K type strain sequencing project: providing services to taxonomists for standard genome sequencing and annotation.</title>
        <authorList>
            <consortium name="The Broad Institute Genomics Platform"/>
            <consortium name="The Broad Institute Genome Sequencing Center for Infectious Disease"/>
            <person name="Wu L."/>
            <person name="Ma J."/>
        </authorList>
    </citation>
    <scope>NUCLEOTIDE SEQUENCE [LARGE SCALE GENOMIC DNA]</scope>
    <source>
        <strain evidence="2">JCM 9371</strain>
    </source>
</reference>
<dbReference type="InterPro" id="IPR012348">
    <property type="entry name" value="RNR-like"/>
</dbReference>
<accession>A0ABW2XZ47</accession>
<dbReference type="InterPro" id="IPR009078">
    <property type="entry name" value="Ferritin-like_SF"/>
</dbReference>